<dbReference type="AlphaFoldDB" id="A0A506URT5"/>
<reference evidence="4 5" key="1">
    <citation type="submission" date="2019-03" db="EMBL/GenBank/DDBJ databases">
        <title>The complete genome sequence of Neokomagataea sp. Jb2 NBRC113641.</title>
        <authorList>
            <person name="Chua K.-O."/>
            <person name="Chan K.-G."/>
            <person name="See-Too W.-S."/>
        </authorList>
    </citation>
    <scope>NUCLEOTIDE SEQUENCE [LARGE SCALE GENOMIC DNA]</scope>
    <source>
        <strain evidence="4 5">Jb2</strain>
    </source>
</reference>
<evidence type="ECO:0000256" key="3">
    <source>
        <dbReference type="SAM" id="MobiDB-lite"/>
    </source>
</evidence>
<dbReference type="Gene3D" id="3.40.50.150">
    <property type="entry name" value="Vaccinia Virus protein VP39"/>
    <property type="match status" value="1"/>
</dbReference>
<dbReference type="PANTHER" id="PTHR43542">
    <property type="entry name" value="METHYLTRANSFERASE"/>
    <property type="match status" value="1"/>
</dbReference>
<accession>A0A506URT5</accession>
<keyword evidence="5" id="KW-1185">Reference proteome</keyword>
<dbReference type="InterPro" id="IPR029063">
    <property type="entry name" value="SAM-dependent_MTases_sf"/>
</dbReference>
<organism evidence="4 5">
    <name type="scientific">Oecophyllibacter saccharovorans</name>
    <dbReference type="NCBI Taxonomy" id="2558360"/>
    <lineage>
        <taxon>Bacteria</taxon>
        <taxon>Pseudomonadati</taxon>
        <taxon>Pseudomonadota</taxon>
        <taxon>Alphaproteobacteria</taxon>
        <taxon>Acetobacterales</taxon>
        <taxon>Acetobacteraceae</taxon>
        <taxon>Oecophyllibacter</taxon>
    </lineage>
</organism>
<feature type="region of interest" description="Disordered" evidence="3">
    <location>
        <begin position="1"/>
        <end position="24"/>
    </location>
</feature>
<dbReference type="Pfam" id="PF03602">
    <property type="entry name" value="Cons_hypoth95"/>
    <property type="match status" value="1"/>
</dbReference>
<proteinExistence type="predicted"/>
<protein>
    <submittedName>
        <fullName evidence="4">16S rRNA (Guanine(966)-N(2))-methyltransferase RsmD</fullName>
    </submittedName>
</protein>
<keyword evidence="1 4" id="KW-0489">Methyltransferase</keyword>
<gene>
    <name evidence="4" type="ORF">E3202_03730</name>
</gene>
<name>A0A506URT5_9PROT</name>
<dbReference type="PANTHER" id="PTHR43542:SF1">
    <property type="entry name" value="METHYLTRANSFERASE"/>
    <property type="match status" value="1"/>
</dbReference>
<dbReference type="GO" id="GO:0008168">
    <property type="term" value="F:methyltransferase activity"/>
    <property type="evidence" value="ECO:0007669"/>
    <property type="project" value="UniProtKB-KW"/>
</dbReference>
<sequence>MRIIGGSEKGRRLSVPKGDRTRPTADRTRQALFDMLIHAPWFGREKLEQALVLDGFAGTGALGLEALSRGAPRAVFMEKSRPGLAVLWDNIRSCHMEERVRVLPCDTTRPPRARETAQLVFLDPPYGRDLVRKGARALSHMDWISPQSVIVAETENTPEGFQLPGAELLAARPSGAALLTVWTRYRPDGQTGSCPPPASLRIPQNHARQHHGGLSFCPAAYNIIFHNLSDIRRSPHRHP</sequence>
<dbReference type="InterPro" id="IPR004398">
    <property type="entry name" value="RNA_MeTrfase_RsmD"/>
</dbReference>
<dbReference type="Proteomes" id="UP000315037">
    <property type="component" value="Unassembled WGS sequence"/>
</dbReference>
<evidence type="ECO:0000256" key="2">
    <source>
        <dbReference type="ARBA" id="ARBA00022679"/>
    </source>
</evidence>
<evidence type="ECO:0000313" key="4">
    <source>
        <dbReference type="EMBL" id="TPW36022.1"/>
    </source>
</evidence>
<dbReference type="SUPFAM" id="SSF53335">
    <property type="entry name" value="S-adenosyl-L-methionine-dependent methyltransferases"/>
    <property type="match status" value="1"/>
</dbReference>
<keyword evidence="2 4" id="KW-0808">Transferase</keyword>
<evidence type="ECO:0000313" key="5">
    <source>
        <dbReference type="Proteomes" id="UP000315037"/>
    </source>
</evidence>
<dbReference type="EMBL" id="SORZ01000001">
    <property type="protein sequence ID" value="TPW36022.1"/>
    <property type="molecule type" value="Genomic_DNA"/>
</dbReference>
<dbReference type="CDD" id="cd02440">
    <property type="entry name" value="AdoMet_MTases"/>
    <property type="match status" value="1"/>
</dbReference>
<comment type="caution">
    <text evidence="4">The sequence shown here is derived from an EMBL/GenBank/DDBJ whole genome shotgun (WGS) entry which is preliminary data.</text>
</comment>
<evidence type="ECO:0000256" key="1">
    <source>
        <dbReference type="ARBA" id="ARBA00022603"/>
    </source>
</evidence>
<dbReference type="GO" id="GO:0031167">
    <property type="term" value="P:rRNA methylation"/>
    <property type="evidence" value="ECO:0007669"/>
    <property type="project" value="InterPro"/>
</dbReference>